<sequence>MGENACRIKTLCIGIDAYKHIPTLDNAIRDATDVHNQLESSPGCQANLLVNPSTRTAITSQISSLVRDRKTRGLELILVFFAGHGMQLSKGDIALLTSDIVRAEESRETKQSMITVADMLEALRDGAAQNSDRIPPLLVIIDACRDSKRSAWMGMERLEHEGSNLTQRMRVSLCLSCSRGQQASDESAFLKDLLDSELGMFAQNRRLKLAIEYAVRMSYDREQGKYGQYARTLCTELIPDKLCIRNDKTVAADLQQITMGVESLIQSEGMQPDSTDSGVQVVAAYSPAATRTGADVFRESLLQLVRKSLFSLQDKGPRWKICSMFLLVFLSNKGTTYKKQGDRGFFHAFAKKKLGPELIKKVEKAMVADEIWSEKLERWIREEYGEIDRKKMVTAAIDFTVREEIRSSLGHMEEEADTEISWWEGEVCLADHYSKGEKEQEEALDLAEEYLKDKITADQEGGLSPLLAVHVLTRVVETGSCVAFLKMTRLSSACMSVMLAKSVREVLGGNGKEGLFRTWISSSGWLSGPREYGEMEERMEAKEVEMLRTLLLTVGGGVSKFIDWKKLEQPDRKSLEDSKPNITMEKVDPVKKVTYREEKVPAKTSKKLSADSAGVQETQLAGYFQSLPADLATGRLERNLDSSREALFANIHFDTFVYLARSMLSVKMEIEESFDGAGIGISVGVDGETSIWMEKICQDLKVDLKRLEAHECAFYSDQSLEHQSMMTDIWFFPQLVTALQKRLTEKEIDVLDCLDEAKESENKALRKRELLEGAAIMAHALGMNQKEKNDLIGLALRMRGKEQVYRCMTKSTQQRTERWTWQSLNADGSFRFVEVFVGSEGEGPSVPADSKSSRIQMIRINEGQELEDRTIGFLIIMRQTADIELLGKELNLLSEAEQRQEVSDRPCRIELQGAGDCKGHKSKIEIIQQDLEQLTPAEFEKRVKEAFESEEFTKPCRVRGIERIVKIEILDDGFGGKKTFDRQDTGYFQAISERYNKQRSNQDPELGLQLVIKMRVEASVLPSSEDILETLRPLDASEIETDARALGRVFPEQKAVAGRILNRLKFVLQEEKMSLRDFEKLDFAILVPNFLTLKQQTEARMLETLFSDMTSDRECNKVVAHQAPAAEQLRKKILSISDKTLFVLISDESHWALNKGSPQDLIINDPNLVKKKNFIVLQVSATPYPNLTLHSRIPEKYVKFEEDDPYKPVQEAKERRVGKFDEELHVIKWKLRSRRYRTIYFRFEDFLRTLPSYVLDECILPGEEASADDQAREDVRNQLIRRENNLISTLMESVKVSRKKKEEEEAVREHVWLADFILSMLYFHKVRWDRSTGRLKSVADDLHNITLKDLEKLKLEEEYMTIANQCKSSGARQACAKLRERVKETLKEERSGSAARDCIAEVFYIKLKSEAKEESVEVNDDDSFMEADDYFQFNETDRIVKDLLSNRTHNGGLYGHMKVVRMFSIKLADQVCEELKRIRKSLFGDSVFAVIEDYGGSELYDCIETQFRDQPLTYDKDKAPRSINSLIQGRARGKKLTSLNYKDLEGLPCILFLIEKGRMGDTFPHSFDCLDLRVRSSDNTTTLIQEMGRLCRYPTLREEHRFETSEEAVQVAKEKRWFEGKGRPIVVYANAADDEVDLSQGLDGKRLIGIAWSLSSWTQKSILQVVERGKTLSPGRRGEEDWYTLDRNVDRSAQASMAEDLKGCMLIRFPASTMNRRAVPWGDVQCLKITESRRKDDETKIRVQDISQVKKYNNFGPDSTYIIVRDSASLAWLASRHSCPHGGVLKELEHDLPSALVSSSLYDTLMKAVETAEYCSKEIWECIRLSPQLHTHMKRKDDRGQLVISYQKNDLHDYRNRHVAVTRAKAEGEGSKRVKVNHCDWCQDHTKRRQHQLRFLLHAECQIGKTGAYLHLLNLLRREVGLRADSEYACIPQIRPEDYPIKVEFQTRLAWEMPFWRDLAGQKLGLFKMKEGKYHKMVIFQRLRLLAKCLRDSRGRSSWQQLYCNGLLAPASSQNAEGECIQVKEKVIRLLKKVSKSNSSPIEIISEGAEVKLKILDFERLRDIVEWDREDSMPSIVADMRKTGLKTRSGETLLQSNQDKSELSLSALGSKTDLQNIAWEGRETTAGTSSGLATGQVKNDFPARCLCLHTLPEKTKVKLLRLSPIMRGVRIARLFGDDERRWPRISFPFGEEQVSRYFSLRDGRVNGAFELQGEKAIRNWVMTASYKRDAAGSIQTGRAAFLDRSSAFKEGDRDVPVRQMLLVRPDDGEGDGQFSSYVSEVGSEYIVVALSHEMILSEAVSELGFRSEQFEHQMPDDGKLRLTPQDGGIGYARLFAQLFAHLLGLERVWMIDDNVLDCYQLDLSKMFASDPPLLHPPIACSFATIMLQMQDMISDAPKSSEEICRHHRKQGKGQACPKTEGFFDHESSMTTKSCQAVRGAAAKAAAMERGVKSTPDISTIQDVRGNTDGYAVIGMRRDVNVFMKSSVPFKITHSVYSFFLLNVKSTIGKGVLFPPKKVWEDVDFNNLCEEAGLAVLKVNRFFHHKQHRSLHDRLEVDGQPEACEVVCRVHVNGRQIFNVACGSEMSTLSDVYETIVKRLKRLYPQSDIKKVTCRIQGGDISFAYKESYRDIKELEGQEMCEAVYLDVLFPYEARERMQVDEAIVTTSTSKASIPFLVSLVESQRNIFYYPPRYEMDESEGDQPFFAEVPAGRKWNEFSDTNLRNVKLKEINVMWDDVEEYKRFFNIVRNLLRDKECIRKINLILPAKAYETMKEKIDDKIKNLRIGKMTKTWTTVLPCKEDASQEDDVDMIEASQSDNAESTMDFVVICCSSEEEKKAAQDKGEGQRAEADEAKQQEAKQQEAKRQEAKQQEAKRQAEEESSDSSKKPKTEEPEKRKSSEPPVGESPAKKGKAAEKQGDLWRTEKWKRKFQEGTVRVGDNISYRPAKQEAREGKVIEGGKIEEKGRTFADVLEFFRSGGDEAPVAKLRSVYINRDGKNIISVHDLLKQEKD</sequence>
<dbReference type="SUPFAM" id="SSF52129">
    <property type="entry name" value="Caspase-like"/>
    <property type="match status" value="1"/>
</dbReference>
<reference evidence="6" key="2">
    <citation type="submission" date="2012-11" db="EMBL/GenBank/DDBJ databases">
        <authorList>
            <person name="Kuo A."/>
            <person name="Curtis B.A."/>
            <person name="Tanifuji G."/>
            <person name="Burki F."/>
            <person name="Gruber A."/>
            <person name="Irimia M."/>
            <person name="Maruyama S."/>
            <person name="Arias M.C."/>
            <person name="Ball S.G."/>
            <person name="Gile G.H."/>
            <person name="Hirakawa Y."/>
            <person name="Hopkins J.F."/>
            <person name="Rensing S.A."/>
            <person name="Schmutz J."/>
            <person name="Symeonidi A."/>
            <person name="Elias M."/>
            <person name="Eveleigh R.J."/>
            <person name="Herman E.K."/>
            <person name="Klute M.J."/>
            <person name="Nakayama T."/>
            <person name="Obornik M."/>
            <person name="Reyes-Prieto A."/>
            <person name="Armbrust E.V."/>
            <person name="Aves S.J."/>
            <person name="Beiko R.G."/>
            <person name="Coutinho P."/>
            <person name="Dacks J.B."/>
            <person name="Durnford D.G."/>
            <person name="Fast N.M."/>
            <person name="Green B.R."/>
            <person name="Grisdale C."/>
            <person name="Hempe F."/>
            <person name="Henrissat B."/>
            <person name="Hoppner M.P."/>
            <person name="Ishida K.-I."/>
            <person name="Kim E."/>
            <person name="Koreny L."/>
            <person name="Kroth P.G."/>
            <person name="Liu Y."/>
            <person name="Malik S.-B."/>
            <person name="Maier U.G."/>
            <person name="McRose D."/>
            <person name="Mock T."/>
            <person name="Neilson J.A."/>
            <person name="Onodera N.T."/>
            <person name="Poole A.M."/>
            <person name="Pritham E.J."/>
            <person name="Richards T.A."/>
            <person name="Rocap G."/>
            <person name="Roy S.W."/>
            <person name="Sarai C."/>
            <person name="Schaack S."/>
            <person name="Shirato S."/>
            <person name="Slamovits C.H."/>
            <person name="Spencer D.F."/>
            <person name="Suzuki S."/>
            <person name="Worden A.Z."/>
            <person name="Zauner S."/>
            <person name="Barry K."/>
            <person name="Bell C."/>
            <person name="Bharti A.K."/>
            <person name="Crow J.A."/>
            <person name="Grimwood J."/>
            <person name="Kramer R."/>
            <person name="Lindquist E."/>
            <person name="Lucas S."/>
            <person name="Salamov A."/>
            <person name="McFadden G.I."/>
            <person name="Lane C.E."/>
            <person name="Keeling P.J."/>
            <person name="Gray M.W."/>
            <person name="Grigoriev I.V."/>
            <person name="Archibald J.M."/>
        </authorList>
    </citation>
    <scope>NUCLEOTIDE SEQUENCE</scope>
    <source>
        <strain evidence="6">CCMP2712</strain>
    </source>
</reference>
<evidence type="ECO:0000259" key="3">
    <source>
        <dbReference type="Pfam" id="PF20692"/>
    </source>
</evidence>
<dbReference type="InterPro" id="IPR011600">
    <property type="entry name" value="Pept_C14_caspase"/>
</dbReference>
<dbReference type="Pfam" id="PF00656">
    <property type="entry name" value="Peptidase_C14"/>
    <property type="match status" value="1"/>
</dbReference>
<dbReference type="InterPro" id="IPR029030">
    <property type="entry name" value="Caspase-like_dom_sf"/>
</dbReference>
<dbReference type="OrthoDB" id="206748at2759"/>
<dbReference type="InterPro" id="IPR028422">
    <property type="entry name" value="GREB1"/>
</dbReference>
<dbReference type="Pfam" id="PF20692">
    <property type="entry name" value="cpSF2-GREB1"/>
    <property type="match status" value="1"/>
</dbReference>
<evidence type="ECO:0000259" key="2">
    <source>
        <dbReference type="Pfam" id="PF00656"/>
    </source>
</evidence>
<evidence type="ECO:0000313" key="4">
    <source>
        <dbReference type="EMBL" id="EKX34922.1"/>
    </source>
</evidence>
<dbReference type="EnsemblProtists" id="EKX34922">
    <property type="protein sequence ID" value="EKX34922"/>
    <property type="gene ID" value="GUITHDRAFT_146838"/>
</dbReference>
<dbReference type="InterPro" id="IPR048657">
    <property type="entry name" value="GREB1-like_cpSF2"/>
</dbReference>
<feature type="compositionally biased region" description="Basic and acidic residues" evidence="1">
    <location>
        <begin position="2912"/>
        <end position="2924"/>
    </location>
</feature>
<feature type="domain" description="GREB1-like circularly permuted SF2 helicase" evidence="3">
    <location>
        <begin position="1048"/>
        <end position="1920"/>
    </location>
</feature>
<dbReference type="RefSeq" id="XP_005821902.1">
    <property type="nucleotide sequence ID" value="XM_005821845.1"/>
</dbReference>
<accession>L1IFS4</accession>
<feature type="domain" description="Peptidase C14 caspase" evidence="2">
    <location>
        <begin position="11"/>
        <end position="195"/>
    </location>
</feature>
<reference evidence="4 6" key="1">
    <citation type="journal article" date="2012" name="Nature">
        <title>Algal genomes reveal evolutionary mosaicism and the fate of nucleomorphs.</title>
        <authorList>
            <consortium name="DOE Joint Genome Institute"/>
            <person name="Curtis B.A."/>
            <person name="Tanifuji G."/>
            <person name="Burki F."/>
            <person name="Gruber A."/>
            <person name="Irimia M."/>
            <person name="Maruyama S."/>
            <person name="Arias M.C."/>
            <person name="Ball S.G."/>
            <person name="Gile G.H."/>
            <person name="Hirakawa Y."/>
            <person name="Hopkins J.F."/>
            <person name="Kuo A."/>
            <person name="Rensing S.A."/>
            <person name="Schmutz J."/>
            <person name="Symeonidi A."/>
            <person name="Elias M."/>
            <person name="Eveleigh R.J."/>
            <person name="Herman E.K."/>
            <person name="Klute M.J."/>
            <person name="Nakayama T."/>
            <person name="Obornik M."/>
            <person name="Reyes-Prieto A."/>
            <person name="Armbrust E.V."/>
            <person name="Aves S.J."/>
            <person name="Beiko R.G."/>
            <person name="Coutinho P."/>
            <person name="Dacks J.B."/>
            <person name="Durnford D.G."/>
            <person name="Fast N.M."/>
            <person name="Green B.R."/>
            <person name="Grisdale C.J."/>
            <person name="Hempel F."/>
            <person name="Henrissat B."/>
            <person name="Hoppner M.P."/>
            <person name="Ishida K."/>
            <person name="Kim E."/>
            <person name="Koreny L."/>
            <person name="Kroth P.G."/>
            <person name="Liu Y."/>
            <person name="Malik S.B."/>
            <person name="Maier U.G."/>
            <person name="McRose D."/>
            <person name="Mock T."/>
            <person name="Neilson J.A."/>
            <person name="Onodera N.T."/>
            <person name="Poole A.M."/>
            <person name="Pritham E.J."/>
            <person name="Richards T.A."/>
            <person name="Rocap G."/>
            <person name="Roy S.W."/>
            <person name="Sarai C."/>
            <person name="Schaack S."/>
            <person name="Shirato S."/>
            <person name="Slamovits C.H."/>
            <person name="Spencer D.F."/>
            <person name="Suzuki S."/>
            <person name="Worden A.Z."/>
            <person name="Zauner S."/>
            <person name="Barry K."/>
            <person name="Bell C."/>
            <person name="Bharti A.K."/>
            <person name="Crow J.A."/>
            <person name="Grimwood J."/>
            <person name="Kramer R."/>
            <person name="Lindquist E."/>
            <person name="Lucas S."/>
            <person name="Salamov A."/>
            <person name="McFadden G.I."/>
            <person name="Lane C.E."/>
            <person name="Keeling P.J."/>
            <person name="Gray M.W."/>
            <person name="Grigoriev I.V."/>
            <person name="Archibald J.M."/>
        </authorList>
    </citation>
    <scope>NUCLEOTIDE SEQUENCE</scope>
    <source>
        <strain evidence="4 6">CCMP2712</strain>
    </source>
</reference>
<dbReference type="PANTHER" id="PTHR15720">
    <property type="entry name" value="GREB1-RELATED"/>
    <property type="match status" value="1"/>
</dbReference>
<dbReference type="PaxDb" id="55529-EKX34922"/>
<evidence type="ECO:0000313" key="6">
    <source>
        <dbReference type="Proteomes" id="UP000011087"/>
    </source>
</evidence>
<dbReference type="KEGG" id="gtt:GUITHDRAFT_146838"/>
<dbReference type="GO" id="GO:0004197">
    <property type="term" value="F:cysteine-type endopeptidase activity"/>
    <property type="evidence" value="ECO:0007669"/>
    <property type="project" value="InterPro"/>
</dbReference>
<gene>
    <name evidence="4" type="ORF">GUITHDRAFT_146838</name>
</gene>
<keyword evidence="6" id="KW-1185">Reference proteome</keyword>
<protein>
    <submittedName>
        <fullName evidence="4 5">Uncharacterized protein</fullName>
    </submittedName>
</protein>
<dbReference type="GO" id="GO:0006508">
    <property type="term" value="P:proteolysis"/>
    <property type="evidence" value="ECO:0007669"/>
    <property type="project" value="InterPro"/>
</dbReference>
<dbReference type="PANTHER" id="PTHR15720:SF14">
    <property type="entry name" value="GREB1-LIKE PROTEIN"/>
    <property type="match status" value="1"/>
</dbReference>
<feature type="compositionally biased region" description="Basic and acidic residues" evidence="1">
    <location>
        <begin position="2836"/>
        <end position="2899"/>
    </location>
</feature>
<name>L1IFS4_GUITC</name>
<organism evidence="4">
    <name type="scientific">Guillardia theta (strain CCMP2712)</name>
    <name type="common">Cryptophyte</name>
    <dbReference type="NCBI Taxonomy" id="905079"/>
    <lineage>
        <taxon>Eukaryota</taxon>
        <taxon>Cryptophyceae</taxon>
        <taxon>Pyrenomonadales</taxon>
        <taxon>Geminigeraceae</taxon>
        <taxon>Guillardia</taxon>
    </lineage>
</organism>
<dbReference type="Gene3D" id="3.40.50.1460">
    <property type="match status" value="1"/>
</dbReference>
<dbReference type="Proteomes" id="UP000011087">
    <property type="component" value="Unassembled WGS sequence"/>
</dbReference>
<proteinExistence type="predicted"/>
<evidence type="ECO:0000256" key="1">
    <source>
        <dbReference type="SAM" id="MobiDB-lite"/>
    </source>
</evidence>
<dbReference type="HOGENOM" id="CLU_226205_0_0_1"/>
<dbReference type="GeneID" id="17291690"/>
<reference evidence="5" key="3">
    <citation type="submission" date="2015-06" db="UniProtKB">
        <authorList>
            <consortium name="EnsemblProtists"/>
        </authorList>
    </citation>
    <scope>IDENTIFICATION</scope>
</reference>
<feature type="region of interest" description="Disordered" evidence="1">
    <location>
        <begin position="2836"/>
        <end position="2927"/>
    </location>
</feature>
<dbReference type="EMBL" id="JH993100">
    <property type="protein sequence ID" value="EKX34922.1"/>
    <property type="molecule type" value="Genomic_DNA"/>
</dbReference>
<evidence type="ECO:0000313" key="5">
    <source>
        <dbReference type="EnsemblProtists" id="EKX34922"/>
    </source>
</evidence>